<dbReference type="EMBL" id="VXIV02002884">
    <property type="protein sequence ID" value="KAF6022188.1"/>
    <property type="molecule type" value="Genomic_DNA"/>
</dbReference>
<evidence type="ECO:0000313" key="1">
    <source>
        <dbReference type="EMBL" id="KAF6022188.1"/>
    </source>
</evidence>
<gene>
    <name evidence="1" type="ORF">EB796_019515</name>
</gene>
<dbReference type="Proteomes" id="UP000593567">
    <property type="component" value="Unassembled WGS sequence"/>
</dbReference>
<sequence>MLYFILFGFHSSTTTISNTNSTTTATAATTAAATTTAAAAAAEIARLLPEDSRLKDQTLVLLDKSKNIKMHTWRYYCFFIISTITLFAQYRQAKDAFICGEDAECGVAGTCNKTGGNCVCKPT</sequence>
<keyword evidence="2" id="KW-1185">Reference proteome</keyword>
<evidence type="ECO:0000313" key="2">
    <source>
        <dbReference type="Proteomes" id="UP000593567"/>
    </source>
</evidence>
<accession>A0A7J7JA11</accession>
<name>A0A7J7JA11_BUGNE</name>
<proteinExistence type="predicted"/>
<comment type="caution">
    <text evidence="1">The sequence shown here is derived from an EMBL/GenBank/DDBJ whole genome shotgun (WGS) entry which is preliminary data.</text>
</comment>
<protein>
    <submittedName>
        <fullName evidence="1">Uncharacterized protein</fullName>
    </submittedName>
</protein>
<dbReference type="AlphaFoldDB" id="A0A7J7JA11"/>
<organism evidence="1 2">
    <name type="scientific">Bugula neritina</name>
    <name type="common">Brown bryozoan</name>
    <name type="synonym">Sertularia neritina</name>
    <dbReference type="NCBI Taxonomy" id="10212"/>
    <lineage>
        <taxon>Eukaryota</taxon>
        <taxon>Metazoa</taxon>
        <taxon>Spiralia</taxon>
        <taxon>Lophotrochozoa</taxon>
        <taxon>Bryozoa</taxon>
        <taxon>Gymnolaemata</taxon>
        <taxon>Cheilostomatida</taxon>
        <taxon>Flustrina</taxon>
        <taxon>Buguloidea</taxon>
        <taxon>Bugulidae</taxon>
        <taxon>Bugula</taxon>
    </lineage>
</organism>
<reference evidence="1" key="1">
    <citation type="submission" date="2020-06" db="EMBL/GenBank/DDBJ databases">
        <title>Draft genome of Bugula neritina, a colonial animal packing powerful symbionts and potential medicines.</title>
        <authorList>
            <person name="Rayko M."/>
        </authorList>
    </citation>
    <scope>NUCLEOTIDE SEQUENCE [LARGE SCALE GENOMIC DNA]</scope>
    <source>
        <strain evidence="1">Kwan_BN1</strain>
    </source>
</reference>